<evidence type="ECO:0000256" key="7">
    <source>
        <dbReference type="ARBA" id="ARBA00023136"/>
    </source>
</evidence>
<dbReference type="PANTHER" id="PTHR24228:SF74">
    <property type="entry name" value="G-PROTEIN COUPLED RECEPTORS FAMILY 1 PROFILE DOMAIN-CONTAINING PROTEIN"/>
    <property type="match status" value="1"/>
</dbReference>
<feature type="transmembrane region" description="Helical" evidence="11">
    <location>
        <begin position="140"/>
        <end position="160"/>
    </location>
</feature>
<dbReference type="InterPro" id="IPR000276">
    <property type="entry name" value="GPCR_Rhodpsn"/>
</dbReference>
<evidence type="ECO:0000256" key="5">
    <source>
        <dbReference type="ARBA" id="ARBA00022989"/>
    </source>
</evidence>
<feature type="transmembrane region" description="Helical" evidence="11">
    <location>
        <begin position="101"/>
        <end position="119"/>
    </location>
</feature>
<evidence type="ECO:0000256" key="9">
    <source>
        <dbReference type="ARBA" id="ARBA00023224"/>
    </source>
</evidence>
<evidence type="ECO:0000256" key="8">
    <source>
        <dbReference type="ARBA" id="ARBA00023170"/>
    </source>
</evidence>
<dbReference type="PROSITE" id="PS50262">
    <property type="entry name" value="G_PROTEIN_RECEP_F1_2"/>
    <property type="match status" value="1"/>
</dbReference>
<accession>A0A7R8ZZF1</accession>
<evidence type="ECO:0000256" key="6">
    <source>
        <dbReference type="ARBA" id="ARBA00023040"/>
    </source>
</evidence>
<evidence type="ECO:0000256" key="3">
    <source>
        <dbReference type="ARBA" id="ARBA00022475"/>
    </source>
</evidence>
<feature type="transmembrane region" description="Helical" evidence="11">
    <location>
        <begin position="57"/>
        <end position="81"/>
    </location>
</feature>
<evidence type="ECO:0000259" key="12">
    <source>
        <dbReference type="PROSITE" id="PS50262"/>
    </source>
</evidence>
<dbReference type="SUPFAM" id="SSF81321">
    <property type="entry name" value="Family A G protein-coupled receptor-like"/>
    <property type="match status" value="1"/>
</dbReference>
<dbReference type="SMART" id="SM01381">
    <property type="entry name" value="7TM_GPCR_Srsx"/>
    <property type="match status" value="1"/>
</dbReference>
<reference evidence="13" key="1">
    <citation type="submission" date="2020-11" db="EMBL/GenBank/DDBJ databases">
        <authorList>
            <person name="Tran Van P."/>
        </authorList>
    </citation>
    <scope>NUCLEOTIDE SEQUENCE</scope>
</reference>
<dbReference type="EMBL" id="LR899529">
    <property type="protein sequence ID" value="CAD7240170.1"/>
    <property type="molecule type" value="Genomic_DNA"/>
</dbReference>
<feature type="transmembrane region" description="Helical" evidence="11">
    <location>
        <begin position="26"/>
        <end position="50"/>
    </location>
</feature>
<feature type="transmembrane region" description="Helical" evidence="11">
    <location>
        <begin position="366"/>
        <end position="386"/>
    </location>
</feature>
<feature type="transmembrane region" description="Helical" evidence="11">
    <location>
        <begin position="213"/>
        <end position="237"/>
    </location>
</feature>
<dbReference type="InterPro" id="IPR017452">
    <property type="entry name" value="GPCR_Rhodpsn_7TM"/>
</dbReference>
<dbReference type="GO" id="GO:0005886">
    <property type="term" value="C:plasma membrane"/>
    <property type="evidence" value="ECO:0007669"/>
    <property type="project" value="UniProtKB-SubCell"/>
</dbReference>
<dbReference type="PROSITE" id="PS00237">
    <property type="entry name" value="G_PROTEIN_RECEP_F1_1"/>
    <property type="match status" value="1"/>
</dbReference>
<evidence type="ECO:0000313" key="13">
    <source>
        <dbReference type="EMBL" id="CAD7240170.1"/>
    </source>
</evidence>
<dbReference type="EMBL" id="CAJPEV010000012">
    <property type="protein sequence ID" value="CAG0878684.1"/>
    <property type="molecule type" value="Genomic_DNA"/>
</dbReference>
<organism evidence="13">
    <name type="scientific">Darwinula stevensoni</name>
    <dbReference type="NCBI Taxonomy" id="69355"/>
    <lineage>
        <taxon>Eukaryota</taxon>
        <taxon>Metazoa</taxon>
        <taxon>Ecdysozoa</taxon>
        <taxon>Arthropoda</taxon>
        <taxon>Crustacea</taxon>
        <taxon>Oligostraca</taxon>
        <taxon>Ostracoda</taxon>
        <taxon>Podocopa</taxon>
        <taxon>Podocopida</taxon>
        <taxon>Darwinulocopina</taxon>
        <taxon>Darwinuloidea</taxon>
        <taxon>Darwinulidae</taxon>
        <taxon>Darwinula</taxon>
    </lineage>
</organism>
<evidence type="ECO:0000256" key="2">
    <source>
        <dbReference type="ARBA" id="ARBA00010663"/>
    </source>
</evidence>
<keyword evidence="3" id="KW-1003">Cell membrane</keyword>
<dbReference type="Proteomes" id="UP000677054">
    <property type="component" value="Unassembled WGS sequence"/>
</dbReference>
<comment type="subcellular location">
    <subcellularLocation>
        <location evidence="1">Cell membrane</location>
        <topology evidence="1">Multi-pass membrane protein</topology>
    </subcellularLocation>
</comment>
<name>A0A7R8ZZF1_9CRUS</name>
<dbReference type="AlphaFoldDB" id="A0A7R8ZZF1"/>
<protein>
    <recommendedName>
        <fullName evidence="12">G-protein coupled receptors family 1 profile domain-containing protein</fullName>
    </recommendedName>
</protein>
<keyword evidence="5 11" id="KW-1133">Transmembrane helix</keyword>
<keyword evidence="9 10" id="KW-0807">Transducer</keyword>
<evidence type="ECO:0000256" key="1">
    <source>
        <dbReference type="ARBA" id="ARBA00004651"/>
    </source>
</evidence>
<sequence length="442" mass="48432">MGEPEADDEGEGDILFQNYPSGVVDFAMVACIVFMLLGVPGNVSTIAALIKSKIQSATAVFIINLSVSDLMLCCFNLPLAASLFGHRRWLHGHILCILFPFFRYGLVAVSLFTVLAITLNRYVMIAHPTHYSTLYEGRSLFVMVSMTWLGPFACLIPTLFGRWGKFGLDKDIGSCSILPVDEQSPKVRHFFGHASSDDEMSPSATRICFLQEFLFVVAFALPCLVIIVCYARIFFIARTAERNSRRHLDAGKNAKSEEAKKPSVAGAGATYVIVQVEDSSSLAKATGTDTSCDDDDSGIHLGTGPPRSLVLSPPPLSLPSIPSASTPSPEPIDRGTAFSLSSMKRRASRYRRGSIRSGLSSKDIRLLKMILTIFIAFLVCYLPITIVKALGKEKDLPVITILGYLFIYLTTCINPLIYVAMSSEYRLAYKNLLTCRSETSSN</sequence>
<evidence type="ECO:0000313" key="14">
    <source>
        <dbReference type="Proteomes" id="UP000677054"/>
    </source>
</evidence>
<keyword evidence="4 10" id="KW-0812">Transmembrane</keyword>
<keyword evidence="8 10" id="KW-0675">Receptor</keyword>
<feature type="transmembrane region" description="Helical" evidence="11">
    <location>
        <begin position="398"/>
        <end position="421"/>
    </location>
</feature>
<dbReference type="Gene3D" id="1.20.1070.10">
    <property type="entry name" value="Rhodopsin 7-helix transmembrane proteins"/>
    <property type="match status" value="2"/>
</dbReference>
<evidence type="ECO:0000256" key="11">
    <source>
        <dbReference type="SAM" id="Phobius"/>
    </source>
</evidence>
<keyword evidence="14" id="KW-1185">Reference proteome</keyword>
<gene>
    <name evidence="13" type="ORF">DSTB1V02_LOCUS202</name>
</gene>
<dbReference type="PANTHER" id="PTHR24228">
    <property type="entry name" value="B2 BRADYKININ RECEPTOR/ANGIOTENSIN II RECEPTOR"/>
    <property type="match status" value="1"/>
</dbReference>
<proteinExistence type="inferred from homology"/>
<evidence type="ECO:0000256" key="10">
    <source>
        <dbReference type="RuleBase" id="RU000688"/>
    </source>
</evidence>
<comment type="similarity">
    <text evidence="2 10">Belongs to the G-protein coupled receptor 1 family.</text>
</comment>
<dbReference type="Pfam" id="PF00001">
    <property type="entry name" value="7tm_1"/>
    <property type="match status" value="1"/>
</dbReference>
<dbReference type="PRINTS" id="PR00237">
    <property type="entry name" value="GPCRRHODOPSN"/>
</dbReference>
<dbReference type="OrthoDB" id="10044919at2759"/>
<keyword evidence="6 10" id="KW-0297">G-protein coupled receptor</keyword>
<dbReference type="GO" id="GO:0004930">
    <property type="term" value="F:G protein-coupled receptor activity"/>
    <property type="evidence" value="ECO:0007669"/>
    <property type="project" value="UniProtKB-KW"/>
</dbReference>
<keyword evidence="7 11" id="KW-0472">Membrane</keyword>
<feature type="domain" description="G-protein coupled receptors family 1 profile" evidence="12">
    <location>
        <begin position="41"/>
        <end position="418"/>
    </location>
</feature>
<evidence type="ECO:0000256" key="4">
    <source>
        <dbReference type="ARBA" id="ARBA00022692"/>
    </source>
</evidence>